<proteinExistence type="predicted"/>
<name>A0ABV5GHX0_9FLAO</name>
<protein>
    <submittedName>
        <fullName evidence="2">TIGR02117 family protein</fullName>
    </submittedName>
</protein>
<evidence type="ECO:0000313" key="2">
    <source>
        <dbReference type="EMBL" id="MFB9094926.1"/>
    </source>
</evidence>
<evidence type="ECO:0000256" key="1">
    <source>
        <dbReference type="SAM" id="Phobius"/>
    </source>
</evidence>
<dbReference type="Pfam" id="PF09601">
    <property type="entry name" value="DUF2459"/>
    <property type="match status" value="1"/>
</dbReference>
<keyword evidence="1" id="KW-0472">Membrane</keyword>
<dbReference type="RefSeq" id="WP_319800376.1">
    <property type="nucleotide sequence ID" value="NZ_CBCSGE010000007.1"/>
</dbReference>
<comment type="caution">
    <text evidence="2">The sequence shown here is derived from an EMBL/GenBank/DDBJ whole genome shotgun (WGS) entry which is preliminary data.</text>
</comment>
<dbReference type="Proteomes" id="UP001589607">
    <property type="component" value="Unassembled WGS sequence"/>
</dbReference>
<dbReference type="EMBL" id="JBHMEY010000001">
    <property type="protein sequence ID" value="MFB9094926.1"/>
    <property type="molecule type" value="Genomic_DNA"/>
</dbReference>
<reference evidence="2 3" key="1">
    <citation type="submission" date="2024-09" db="EMBL/GenBank/DDBJ databases">
        <authorList>
            <person name="Sun Q."/>
            <person name="Mori K."/>
        </authorList>
    </citation>
    <scope>NUCLEOTIDE SEQUENCE [LARGE SCALE GENOMIC DNA]</scope>
    <source>
        <strain evidence="2 3">CECT 7955</strain>
    </source>
</reference>
<keyword evidence="3" id="KW-1185">Reference proteome</keyword>
<dbReference type="NCBIfam" id="TIGR02117">
    <property type="entry name" value="chp_urease_rgn"/>
    <property type="match status" value="1"/>
</dbReference>
<accession>A0ABV5GHX0</accession>
<gene>
    <name evidence="2" type="ORF">ACFFVF_00225</name>
</gene>
<sequence length="227" mass="25786">MKIIKKTIRIILKSALGLLLFLLVYGFVIFITSIISVNEKNKVTDKKITIYILSNGVHTDIVVPLKNEIKDWSKEISHSQTKAQDTTRQNLAFGWGDKGFYLDTPTWADLKASTALKAVTGLSNSAMHLTFYGSLNESETCKKIVVSESQYKKLIAYFENSFLLDEDNKIQRIGSHSYGKHDLFYEAKGSYNLFYTCNTWANQALKAGNQKAALWTVLDKGIFYHYE</sequence>
<keyword evidence="1" id="KW-0812">Transmembrane</keyword>
<organism evidence="2 3">
    <name type="scientific">Flavobacterium jumunjinense</name>
    <dbReference type="NCBI Taxonomy" id="998845"/>
    <lineage>
        <taxon>Bacteria</taxon>
        <taxon>Pseudomonadati</taxon>
        <taxon>Bacteroidota</taxon>
        <taxon>Flavobacteriia</taxon>
        <taxon>Flavobacteriales</taxon>
        <taxon>Flavobacteriaceae</taxon>
        <taxon>Flavobacterium</taxon>
    </lineage>
</organism>
<feature type="transmembrane region" description="Helical" evidence="1">
    <location>
        <begin position="12"/>
        <end position="35"/>
    </location>
</feature>
<evidence type="ECO:0000313" key="3">
    <source>
        <dbReference type="Proteomes" id="UP001589607"/>
    </source>
</evidence>
<dbReference type="InterPro" id="IPR011727">
    <property type="entry name" value="CHP02117"/>
</dbReference>
<keyword evidence="1" id="KW-1133">Transmembrane helix</keyword>